<dbReference type="OrthoDB" id="6513537at2759"/>
<evidence type="ECO:0000256" key="1">
    <source>
        <dbReference type="SAM" id="MobiDB-lite"/>
    </source>
</evidence>
<feature type="region of interest" description="Disordered" evidence="1">
    <location>
        <begin position="102"/>
        <end position="123"/>
    </location>
</feature>
<keyword evidence="3" id="KW-1185">Reference proteome</keyword>
<dbReference type="Proteomes" id="UP000194236">
    <property type="component" value="Unassembled WGS sequence"/>
</dbReference>
<protein>
    <submittedName>
        <fullName evidence="2">Uncharacterized protein</fullName>
    </submittedName>
</protein>
<comment type="caution">
    <text evidence="2">The sequence shown here is derived from an EMBL/GenBank/DDBJ whole genome shotgun (WGS) entry which is preliminary data.</text>
</comment>
<dbReference type="EMBL" id="MUJZ01006439">
    <property type="protein sequence ID" value="OTF82853.1"/>
    <property type="molecule type" value="Genomic_DNA"/>
</dbReference>
<gene>
    <name evidence="2" type="ORF">BLA29_007593</name>
</gene>
<evidence type="ECO:0000313" key="2">
    <source>
        <dbReference type="EMBL" id="OTF82853.1"/>
    </source>
</evidence>
<name>A0A1Y3BSR6_EURMA</name>
<reference evidence="2 3" key="1">
    <citation type="submission" date="2017-03" db="EMBL/GenBank/DDBJ databases">
        <title>Genome Survey of Euroglyphus maynei.</title>
        <authorList>
            <person name="Arlian L.G."/>
            <person name="Morgan M.S."/>
            <person name="Rider S.D."/>
        </authorList>
    </citation>
    <scope>NUCLEOTIDE SEQUENCE [LARGE SCALE GENOMIC DNA]</scope>
    <source>
        <strain evidence="2">Arlian Lab</strain>
        <tissue evidence="2">Whole body</tissue>
    </source>
</reference>
<organism evidence="2 3">
    <name type="scientific">Euroglyphus maynei</name>
    <name type="common">Mayne's house dust mite</name>
    <dbReference type="NCBI Taxonomy" id="6958"/>
    <lineage>
        <taxon>Eukaryota</taxon>
        <taxon>Metazoa</taxon>
        <taxon>Ecdysozoa</taxon>
        <taxon>Arthropoda</taxon>
        <taxon>Chelicerata</taxon>
        <taxon>Arachnida</taxon>
        <taxon>Acari</taxon>
        <taxon>Acariformes</taxon>
        <taxon>Sarcoptiformes</taxon>
        <taxon>Astigmata</taxon>
        <taxon>Psoroptidia</taxon>
        <taxon>Analgoidea</taxon>
        <taxon>Pyroglyphidae</taxon>
        <taxon>Pyroglyphinae</taxon>
        <taxon>Euroglyphus</taxon>
    </lineage>
</organism>
<accession>A0A1Y3BSR6</accession>
<proteinExistence type="predicted"/>
<feature type="compositionally biased region" description="Basic residues" evidence="1">
    <location>
        <begin position="106"/>
        <end position="115"/>
    </location>
</feature>
<sequence length="201" mass="23941">MKFEKIFRGLRHSIRNSRNGNEEQALLVTDKGFQQQELIDLSDPIINERRSQIFQSQHYHNDVPNHYQLFIRDLYSNESFLINGNSNISLYPKDYHSLERKDCERKKKKKKHKRKSDPDSADDKNQINEKYLITLDLGFGHEFIFKFILAETEYPMIGADFLAYYHLLPDYRCLQLLDFDYHRKVDCHTFSSSVTIKAKNN</sequence>
<evidence type="ECO:0000313" key="3">
    <source>
        <dbReference type="Proteomes" id="UP000194236"/>
    </source>
</evidence>
<dbReference type="AlphaFoldDB" id="A0A1Y3BSR6"/>